<sequence length="275" mass="31127">MYRKGRQARPFKVFKDSLTDLYRSRFLARQWATRDIKGQYRQSILGILWLFITPLMTALVWIVLNSSGTVKLSDTGIPYPIYAFSGTLIWSIIVQSINAPTLNTSAAKSVLSKINFPKEALLLSGFYKLLFNSFPKVLLLIIFLFVFDVGYHHSLLLLIPVLLSAIFFGFTIGVLLTPIALLYKDIGRLVATGLRFLMYVTPVVYAIPESGMLRTVMQYNPFTPFILTARDVATETSPENLEYFFTVLVLCMPLAFVGLVVYRISIPILVERMNA</sequence>
<evidence type="ECO:0000256" key="1">
    <source>
        <dbReference type="ARBA" id="ARBA00004429"/>
    </source>
</evidence>
<accession>A0A2S7KTS1</accession>
<dbReference type="GO" id="GO:0005886">
    <property type="term" value="C:plasma membrane"/>
    <property type="evidence" value="ECO:0007669"/>
    <property type="project" value="UniProtKB-SubCell"/>
</dbReference>
<feature type="transmembrane region" description="Helical" evidence="4">
    <location>
        <begin position="189"/>
        <end position="207"/>
    </location>
</feature>
<comment type="similarity">
    <text evidence="2">Belongs to the ABC-2 integral membrane protein family.</text>
</comment>
<feature type="transmembrane region" description="Helical" evidence="4">
    <location>
        <begin position="120"/>
        <end position="145"/>
    </location>
</feature>
<proteinExistence type="inferred from homology"/>
<dbReference type="PANTHER" id="PTHR30413:SF8">
    <property type="entry name" value="TRANSPORT PERMEASE PROTEIN"/>
    <property type="match status" value="1"/>
</dbReference>
<dbReference type="PANTHER" id="PTHR30413">
    <property type="entry name" value="INNER MEMBRANE TRANSPORT PERMEASE"/>
    <property type="match status" value="1"/>
</dbReference>
<feature type="transmembrane region" description="Helical" evidence="4">
    <location>
        <begin position="157"/>
        <end position="182"/>
    </location>
</feature>
<keyword evidence="4" id="KW-0812">Transmembrane</keyword>
<keyword evidence="6" id="KW-1185">Reference proteome</keyword>
<gene>
    <name evidence="5" type="ORF">BST85_02330</name>
</gene>
<feature type="transmembrane region" description="Helical" evidence="4">
    <location>
        <begin position="44"/>
        <end position="64"/>
    </location>
</feature>
<protein>
    <submittedName>
        <fullName evidence="5">Uncharacterized protein</fullName>
    </submittedName>
</protein>
<dbReference type="AlphaFoldDB" id="A0A2S7KTS1"/>
<dbReference type="Proteomes" id="UP000239800">
    <property type="component" value="Unassembled WGS sequence"/>
</dbReference>
<evidence type="ECO:0000256" key="3">
    <source>
        <dbReference type="ARBA" id="ARBA00022448"/>
    </source>
</evidence>
<reference evidence="5 6" key="1">
    <citation type="submission" date="2016-11" db="EMBL/GenBank/DDBJ databases">
        <title>Trade-off between light-utilization and light-protection in marine flavobacteria.</title>
        <authorList>
            <person name="Kumagai Y."/>
        </authorList>
    </citation>
    <scope>NUCLEOTIDE SEQUENCE [LARGE SCALE GENOMIC DNA]</scope>
    <source>
        <strain evidence="5 6">NBRC 107741</strain>
    </source>
</reference>
<evidence type="ECO:0000313" key="6">
    <source>
        <dbReference type="Proteomes" id="UP000239800"/>
    </source>
</evidence>
<dbReference type="GO" id="GO:0015920">
    <property type="term" value="P:lipopolysaccharide transport"/>
    <property type="evidence" value="ECO:0007669"/>
    <property type="project" value="TreeGrafter"/>
</dbReference>
<comment type="subcellular location">
    <subcellularLocation>
        <location evidence="1">Cell inner membrane</location>
        <topology evidence="1">Multi-pass membrane protein</topology>
    </subcellularLocation>
</comment>
<name>A0A2S7KTS1_9FLAO</name>
<feature type="transmembrane region" description="Helical" evidence="4">
    <location>
        <begin position="243"/>
        <end position="264"/>
    </location>
</feature>
<comment type="caution">
    <text evidence="5">The sequence shown here is derived from an EMBL/GenBank/DDBJ whole genome shotgun (WGS) entry which is preliminary data.</text>
</comment>
<evidence type="ECO:0000256" key="4">
    <source>
        <dbReference type="SAM" id="Phobius"/>
    </source>
</evidence>
<feature type="transmembrane region" description="Helical" evidence="4">
    <location>
        <begin position="79"/>
        <end position="99"/>
    </location>
</feature>
<keyword evidence="4" id="KW-1133">Transmembrane helix</keyword>
<keyword evidence="4" id="KW-0472">Membrane</keyword>
<organism evidence="5 6">
    <name type="scientific">Aureitalea marina</name>
    <dbReference type="NCBI Taxonomy" id="930804"/>
    <lineage>
        <taxon>Bacteria</taxon>
        <taxon>Pseudomonadati</taxon>
        <taxon>Bacteroidota</taxon>
        <taxon>Flavobacteriia</taxon>
        <taxon>Flavobacteriales</taxon>
        <taxon>Flavobacteriaceae</taxon>
        <taxon>Aureitalea</taxon>
    </lineage>
</organism>
<keyword evidence="3" id="KW-0813">Transport</keyword>
<evidence type="ECO:0000313" key="5">
    <source>
        <dbReference type="EMBL" id="PQB05923.1"/>
    </source>
</evidence>
<evidence type="ECO:0000256" key="2">
    <source>
        <dbReference type="ARBA" id="ARBA00007783"/>
    </source>
</evidence>
<dbReference type="EMBL" id="MQUB01000001">
    <property type="protein sequence ID" value="PQB05923.1"/>
    <property type="molecule type" value="Genomic_DNA"/>
</dbReference>